<keyword evidence="2" id="KW-0808">Transferase</keyword>
<dbReference type="InterPro" id="IPR029063">
    <property type="entry name" value="SAM-dependent_MTases_sf"/>
</dbReference>
<dbReference type="Gene3D" id="3.40.50.150">
    <property type="entry name" value="Vaccinia Virus protein VP39"/>
    <property type="match status" value="1"/>
</dbReference>
<dbReference type="CDD" id="cd02440">
    <property type="entry name" value="AdoMet_MTases"/>
    <property type="match status" value="1"/>
</dbReference>
<dbReference type="GO" id="GO:0008757">
    <property type="term" value="F:S-adenosylmethionine-dependent methyltransferase activity"/>
    <property type="evidence" value="ECO:0007669"/>
    <property type="project" value="InterPro"/>
</dbReference>
<dbReference type="Proteomes" id="UP000070501">
    <property type="component" value="Unassembled WGS sequence"/>
</dbReference>
<dbReference type="PANTHER" id="PTHR43861:SF1">
    <property type="entry name" value="TRANS-ACONITATE 2-METHYLTRANSFERASE"/>
    <property type="match status" value="1"/>
</dbReference>
<reference evidence="3" key="1">
    <citation type="submission" date="2016-02" db="EMBL/GenBank/DDBJ databases">
        <title>Draft genome sequence of Microdochium bolleyi, a fungal endophyte of beachgrass.</title>
        <authorList>
            <consortium name="DOE Joint Genome Institute"/>
            <person name="David A.S."/>
            <person name="May G."/>
            <person name="Haridas S."/>
            <person name="Lim J."/>
            <person name="Wang M."/>
            <person name="Labutti K."/>
            <person name="Lipzen A."/>
            <person name="Barry K."/>
            <person name="Grigoriev I.V."/>
        </authorList>
    </citation>
    <scope>NUCLEOTIDE SEQUENCE [LARGE SCALE GENOMIC DNA]</scope>
    <source>
        <strain evidence="3">J235TASD1</strain>
    </source>
</reference>
<evidence type="ECO:0000259" key="1">
    <source>
        <dbReference type="Pfam" id="PF08241"/>
    </source>
</evidence>
<keyword evidence="3" id="KW-1185">Reference proteome</keyword>
<dbReference type="EMBL" id="KQ964259">
    <property type="protein sequence ID" value="KXJ88304.1"/>
    <property type="molecule type" value="Genomic_DNA"/>
</dbReference>
<feature type="domain" description="Methyltransferase type 11" evidence="1">
    <location>
        <begin position="69"/>
        <end position="170"/>
    </location>
</feature>
<dbReference type="OrthoDB" id="66144at2759"/>
<proteinExistence type="predicted"/>
<evidence type="ECO:0000313" key="3">
    <source>
        <dbReference type="Proteomes" id="UP000070501"/>
    </source>
</evidence>
<organism evidence="2 3">
    <name type="scientific">Microdochium bolleyi</name>
    <dbReference type="NCBI Taxonomy" id="196109"/>
    <lineage>
        <taxon>Eukaryota</taxon>
        <taxon>Fungi</taxon>
        <taxon>Dikarya</taxon>
        <taxon>Ascomycota</taxon>
        <taxon>Pezizomycotina</taxon>
        <taxon>Sordariomycetes</taxon>
        <taxon>Xylariomycetidae</taxon>
        <taxon>Xylariales</taxon>
        <taxon>Microdochiaceae</taxon>
        <taxon>Microdochium</taxon>
    </lineage>
</organism>
<keyword evidence="2" id="KW-0489">Methyltransferase</keyword>
<dbReference type="AlphaFoldDB" id="A0A136ITF4"/>
<dbReference type="SUPFAM" id="SSF53335">
    <property type="entry name" value="S-adenosyl-L-methionine-dependent methyltransferases"/>
    <property type="match status" value="1"/>
</dbReference>
<dbReference type="Pfam" id="PF08241">
    <property type="entry name" value="Methyltransf_11"/>
    <property type="match status" value="1"/>
</dbReference>
<sequence length="313" mass="33865">MANQNEALQAQYATVRGVLDDAAVKMIASGEAIMKTPGRALLAQMGLVPSPEDSEHTTSAPIDEPFALLDNACGPGLIAGVLQEDLPRELLSRSRILCADINGNFVDILKQRAEAEHWVGVEAAVLDAQNPGLPDNSFSHCTVNFGMHVIPDPDAVLRATKAFLKPGGVFGLTTMHSSTIGWSADLRSAFSALPFPTEPLPEPLSMTANGRAEWAETAGAEQALRAHGFEDVRVRVAEHRSPCLSGADAVERFGMMIRMVAGTHWSEESRRKAFEEGFDLMGHVARHLDEKHGGKAWELEWRMLIATARKPAA</sequence>
<dbReference type="InParanoid" id="A0A136ITF4"/>
<dbReference type="PANTHER" id="PTHR43861">
    <property type="entry name" value="TRANS-ACONITATE 2-METHYLTRANSFERASE-RELATED"/>
    <property type="match status" value="1"/>
</dbReference>
<name>A0A136ITF4_9PEZI</name>
<gene>
    <name evidence="2" type="ORF">Micbo1qcDRAFT_166967</name>
</gene>
<dbReference type="GO" id="GO:0032259">
    <property type="term" value="P:methylation"/>
    <property type="evidence" value="ECO:0007669"/>
    <property type="project" value="UniProtKB-KW"/>
</dbReference>
<dbReference type="InterPro" id="IPR013216">
    <property type="entry name" value="Methyltransf_11"/>
</dbReference>
<protein>
    <submittedName>
        <fullName evidence="2">S-adenosyl-L-methionine-dependent methyltransferase</fullName>
    </submittedName>
</protein>
<evidence type="ECO:0000313" key="2">
    <source>
        <dbReference type="EMBL" id="KXJ88304.1"/>
    </source>
</evidence>
<accession>A0A136ITF4</accession>